<dbReference type="Proteomes" id="UP000186400">
    <property type="component" value="Unassembled WGS sequence"/>
</dbReference>
<dbReference type="RefSeq" id="WP_076487668.1">
    <property type="nucleotide sequence ID" value="NZ_FTMS01000002.1"/>
</dbReference>
<dbReference type="EMBL" id="FTMS01000002">
    <property type="protein sequence ID" value="SIP99121.1"/>
    <property type="molecule type" value="Genomic_DNA"/>
</dbReference>
<gene>
    <name evidence="1" type="ORF">SAMN05920897_102119</name>
</gene>
<dbReference type="AlphaFoldDB" id="A0A1N6P426"/>
<keyword evidence="2" id="KW-1185">Reference proteome</keyword>
<proteinExistence type="predicted"/>
<sequence length="436" mass="47774">MHSINNPTQKRHALSLMAGRRVLSLGALLAALILILGGCTRGETGIFADIEQEVKIRSNNLVDNTFIASMAASEDYFYAVAGTGLFRRPISGNTWRRVSPKDRQASSVAVIKNDDDAYEVYVILSKDGKNTTLRKATEDLEGELSSWETILGSGSYLPVPSDVDKKLSRLTGVAAIDRSSDDTPDTLIITMRQEGDKKQRYLAVNPQAADPENRLIRFVGYENPGDDLIPSTRPPGKAFLADDYLWIARNGLWWISLTDLNDDTSDIKEIREIKAPPANLGAVEPVTHNDNTFLVAATLTGRLYKSPNLAGADDPGTWDKDSWGTYFGSRSRAFASLLWLPDRGIFLAGTISNEKPSWDRNGYYHARPTIDGDDFTGVSWTSGRDISRSYGSAELSSAAVTGLMELGGLVFALTDNTGLWSTSSYNTGTSPTWVWE</sequence>
<evidence type="ECO:0000313" key="1">
    <source>
        <dbReference type="EMBL" id="SIP99121.1"/>
    </source>
</evidence>
<dbReference type="OrthoDB" id="9913357at2"/>
<dbReference type="STRING" id="159291.SAMN05920897_102119"/>
<name>A0A1N6P426_9SPIO</name>
<organism evidence="1 2">
    <name type="scientific">Alkalispirochaeta americana</name>
    <dbReference type="NCBI Taxonomy" id="159291"/>
    <lineage>
        <taxon>Bacteria</taxon>
        <taxon>Pseudomonadati</taxon>
        <taxon>Spirochaetota</taxon>
        <taxon>Spirochaetia</taxon>
        <taxon>Spirochaetales</taxon>
        <taxon>Spirochaetaceae</taxon>
        <taxon>Alkalispirochaeta</taxon>
    </lineage>
</organism>
<protein>
    <submittedName>
        <fullName evidence="1">Uncharacterized protein</fullName>
    </submittedName>
</protein>
<accession>A0A1N6P426</accession>
<evidence type="ECO:0000313" key="2">
    <source>
        <dbReference type="Proteomes" id="UP000186400"/>
    </source>
</evidence>
<reference evidence="1 2" key="1">
    <citation type="submission" date="2017-01" db="EMBL/GenBank/DDBJ databases">
        <authorList>
            <person name="Mah S.A."/>
            <person name="Swanson W.J."/>
            <person name="Moy G.W."/>
            <person name="Vacquier V.D."/>
        </authorList>
    </citation>
    <scope>NUCLEOTIDE SEQUENCE [LARGE SCALE GENOMIC DNA]</scope>
    <source>
        <strain evidence="1 2">ASpG1</strain>
    </source>
</reference>